<proteinExistence type="predicted"/>
<keyword evidence="2" id="KW-0732">Signal</keyword>
<dbReference type="AlphaFoldDB" id="A0A678TQG1"/>
<evidence type="ECO:0000313" key="3">
    <source>
        <dbReference type="EMBL" id="AWA45065.1"/>
    </source>
</evidence>
<sequence length="84" mass="8078">MQGGGRARGLQAGAAAVLFALLLVAASVHADAAAAPARRLLGADGGAVPPPPKLPVSVSKASSVPHCGTTSDPNTLCPPPAHAP</sequence>
<gene>
    <name evidence="3" type="ORF">SO33D14_000004</name>
</gene>
<feature type="compositionally biased region" description="Low complexity" evidence="1">
    <location>
        <begin position="55"/>
        <end position="65"/>
    </location>
</feature>
<accession>A0A678TQG1</accession>
<feature type="signal peptide" evidence="2">
    <location>
        <begin position="1"/>
        <end position="30"/>
    </location>
</feature>
<reference evidence="3" key="1">
    <citation type="submission" date="2018-04" db="EMBL/GenBank/DDBJ databases">
        <title>Comparative Analysis of Homologous Sequences of Saccharum officinarum and Saccharum spontaneum Reveals Independent Polyploidization Events.</title>
        <authorList>
            <person name="Sharma A."/>
            <person name="Song J."/>
            <person name="Lin Q."/>
            <person name="Singh R."/>
            <person name="Ramos N."/>
            <person name="Wang K."/>
            <person name="Zhang J."/>
            <person name="Ming R."/>
            <person name="Yu Q."/>
        </authorList>
    </citation>
    <scope>NUCLEOTIDE SEQUENCE</scope>
</reference>
<feature type="region of interest" description="Disordered" evidence="1">
    <location>
        <begin position="41"/>
        <end position="84"/>
    </location>
</feature>
<feature type="chain" id="PRO_5025523694" evidence="2">
    <location>
        <begin position="31"/>
        <end position="84"/>
    </location>
</feature>
<evidence type="ECO:0000256" key="2">
    <source>
        <dbReference type="SAM" id="SignalP"/>
    </source>
</evidence>
<organism evidence="3">
    <name type="scientific">Saccharum officinarum</name>
    <name type="common">Sugarcane</name>
    <dbReference type="NCBI Taxonomy" id="4547"/>
    <lineage>
        <taxon>Eukaryota</taxon>
        <taxon>Viridiplantae</taxon>
        <taxon>Streptophyta</taxon>
        <taxon>Embryophyta</taxon>
        <taxon>Tracheophyta</taxon>
        <taxon>Spermatophyta</taxon>
        <taxon>Magnoliopsida</taxon>
        <taxon>Liliopsida</taxon>
        <taxon>Poales</taxon>
        <taxon>Poaceae</taxon>
        <taxon>PACMAD clade</taxon>
        <taxon>Panicoideae</taxon>
        <taxon>Andropogonodae</taxon>
        <taxon>Andropogoneae</taxon>
        <taxon>Saccharinae</taxon>
        <taxon>Saccharum</taxon>
        <taxon>Saccharum officinarum species complex</taxon>
    </lineage>
</organism>
<evidence type="ECO:0000256" key="1">
    <source>
        <dbReference type="SAM" id="MobiDB-lite"/>
    </source>
</evidence>
<dbReference type="EMBL" id="MH182566">
    <property type="protein sequence ID" value="AWA45065.1"/>
    <property type="molecule type" value="Genomic_DNA"/>
</dbReference>
<protein>
    <submittedName>
        <fullName evidence="3">Uncharacterized protein</fullName>
    </submittedName>
</protein>
<name>A0A678TQG1_SACOF</name>